<comment type="caution">
    <text evidence="1">The sequence shown here is derived from an EMBL/GenBank/DDBJ whole genome shotgun (WGS) entry which is preliminary data.</text>
</comment>
<keyword evidence="2" id="KW-1185">Reference proteome</keyword>
<evidence type="ECO:0000313" key="2">
    <source>
        <dbReference type="Proteomes" id="UP000266272"/>
    </source>
</evidence>
<gene>
    <name evidence="1" type="ORF">TARUN_6469</name>
</gene>
<name>A0A395NI46_TRIAR</name>
<evidence type="ECO:0000313" key="1">
    <source>
        <dbReference type="EMBL" id="RFU75710.1"/>
    </source>
</evidence>
<proteinExistence type="predicted"/>
<dbReference type="OrthoDB" id="10586936at2759"/>
<dbReference type="EMBL" id="PXOA01000414">
    <property type="protein sequence ID" value="RFU75710.1"/>
    <property type="molecule type" value="Genomic_DNA"/>
</dbReference>
<sequence>MDTPPGHPLDRTVNPFLRPEALEYSVNQQRHHIDQLIRQGRISLSEGTILTVGPDLMIRADGMEPLTPQILATQAPSLYVGSNTPSCSSEYFHGHIGAWAEVPEEAHWAWHQGLEQLKNLREGDRHEGTLRELIRTARADDKDVLLLHQSLSMTSVLQLSTDEDLYVNLPLAFGRVLGIAPPSDSPPNNLWADHFLLPAFQRCSYLSATITGAI</sequence>
<accession>A0A395NI46</accession>
<protein>
    <submittedName>
        <fullName evidence="1">Uncharacterized protein</fullName>
    </submittedName>
</protein>
<reference evidence="1 2" key="1">
    <citation type="journal article" date="2018" name="PLoS Pathog.">
        <title>Evolution of structural diversity of trichothecenes, a family of toxins produced by plant pathogenic and entomopathogenic fungi.</title>
        <authorList>
            <person name="Proctor R.H."/>
            <person name="McCormick S.P."/>
            <person name="Kim H.S."/>
            <person name="Cardoza R.E."/>
            <person name="Stanley A.M."/>
            <person name="Lindo L."/>
            <person name="Kelly A."/>
            <person name="Brown D.W."/>
            <person name="Lee T."/>
            <person name="Vaughan M.M."/>
            <person name="Alexander N.J."/>
            <person name="Busman M."/>
            <person name="Gutierrez S."/>
        </authorList>
    </citation>
    <scope>NUCLEOTIDE SEQUENCE [LARGE SCALE GENOMIC DNA]</scope>
    <source>
        <strain evidence="1 2">IBT 40837</strain>
    </source>
</reference>
<dbReference type="AlphaFoldDB" id="A0A395NI46"/>
<organism evidence="1 2">
    <name type="scientific">Trichoderma arundinaceum</name>
    <dbReference type="NCBI Taxonomy" id="490622"/>
    <lineage>
        <taxon>Eukaryota</taxon>
        <taxon>Fungi</taxon>
        <taxon>Dikarya</taxon>
        <taxon>Ascomycota</taxon>
        <taxon>Pezizomycotina</taxon>
        <taxon>Sordariomycetes</taxon>
        <taxon>Hypocreomycetidae</taxon>
        <taxon>Hypocreales</taxon>
        <taxon>Hypocreaceae</taxon>
        <taxon>Trichoderma</taxon>
    </lineage>
</organism>
<dbReference type="Proteomes" id="UP000266272">
    <property type="component" value="Unassembled WGS sequence"/>
</dbReference>